<proteinExistence type="predicted"/>
<dbReference type="RefSeq" id="XP_021823335.1">
    <property type="nucleotide sequence ID" value="XM_021967643.1"/>
</dbReference>
<feature type="compositionally biased region" description="Polar residues" evidence="1">
    <location>
        <begin position="59"/>
        <end position="68"/>
    </location>
</feature>
<dbReference type="KEGG" id="pavi:110764637"/>
<organism evidence="2 3">
    <name type="scientific">Prunus avium</name>
    <name type="common">Cherry</name>
    <name type="synonym">Cerasus avium</name>
    <dbReference type="NCBI Taxonomy" id="42229"/>
    <lineage>
        <taxon>Eukaryota</taxon>
        <taxon>Viridiplantae</taxon>
        <taxon>Streptophyta</taxon>
        <taxon>Embryophyta</taxon>
        <taxon>Tracheophyta</taxon>
        <taxon>Spermatophyta</taxon>
        <taxon>Magnoliopsida</taxon>
        <taxon>eudicotyledons</taxon>
        <taxon>Gunneridae</taxon>
        <taxon>Pentapetalae</taxon>
        <taxon>rosids</taxon>
        <taxon>fabids</taxon>
        <taxon>Rosales</taxon>
        <taxon>Rosaceae</taxon>
        <taxon>Amygdaloideae</taxon>
        <taxon>Amygdaleae</taxon>
        <taxon>Prunus</taxon>
    </lineage>
</organism>
<dbReference type="AlphaFoldDB" id="A0A6P5T8B2"/>
<accession>A0A6P5T8B2</accession>
<dbReference type="Proteomes" id="UP000515124">
    <property type="component" value="Unplaced"/>
</dbReference>
<protein>
    <submittedName>
        <fullName evidence="3">Uncharacterized protein LOC110764637 isoform X1</fullName>
    </submittedName>
</protein>
<sequence>MLLLFDSPYLRPSAFHSPYLRPLQSGLPRMESIRTVNRDDIAERFAPYALSSGKGSHVLHNNPQAQSLKKTKKALGPATSRHSPSSARLLPQTSIQAGYGMEPISSVSSGAEPRGGLVEPQVLEPVEIAPADQMFTGKGHGIMEETSCCQLCPPCRITKMFKKLKQKLARWTQKCLHEKKKITWRAGETIFVQTI</sequence>
<keyword evidence="2" id="KW-1185">Reference proteome</keyword>
<gene>
    <name evidence="3" type="primary">LOC110764637</name>
</gene>
<evidence type="ECO:0000313" key="3">
    <source>
        <dbReference type="RefSeq" id="XP_021823335.1"/>
    </source>
</evidence>
<evidence type="ECO:0000313" key="2">
    <source>
        <dbReference type="Proteomes" id="UP000515124"/>
    </source>
</evidence>
<name>A0A6P5T8B2_PRUAV</name>
<dbReference type="GeneID" id="110764637"/>
<reference evidence="3" key="1">
    <citation type="submission" date="2025-08" db="UniProtKB">
        <authorList>
            <consortium name="RefSeq"/>
        </authorList>
    </citation>
    <scope>IDENTIFICATION</scope>
</reference>
<evidence type="ECO:0000256" key="1">
    <source>
        <dbReference type="SAM" id="MobiDB-lite"/>
    </source>
</evidence>
<feature type="region of interest" description="Disordered" evidence="1">
    <location>
        <begin position="54"/>
        <end position="87"/>
    </location>
</feature>